<dbReference type="PANTHER" id="PTHR46018:SF2">
    <property type="entry name" value="ZINC PHOSPHODIESTERASE ELAC PROTEIN 1"/>
    <property type="match status" value="1"/>
</dbReference>
<dbReference type="GO" id="GO:0042781">
    <property type="term" value="F:3'-tRNA processing endoribonuclease activity"/>
    <property type="evidence" value="ECO:0007669"/>
    <property type="project" value="TreeGrafter"/>
</dbReference>
<dbReference type="InterPro" id="IPR036866">
    <property type="entry name" value="RibonucZ/Hydroxyglut_hydro"/>
</dbReference>
<gene>
    <name evidence="3" type="ORF">METZ01_LOCUS295646</name>
</gene>
<accession>A0A382M603</accession>
<evidence type="ECO:0000259" key="2">
    <source>
        <dbReference type="SMART" id="SM00849"/>
    </source>
</evidence>
<name>A0A382M603_9ZZZZ</name>
<proteinExistence type="predicted"/>
<feature type="domain" description="Metallo-beta-lactamase" evidence="2">
    <location>
        <begin position="18"/>
        <end position="215"/>
    </location>
</feature>
<dbReference type="EMBL" id="UINC01090657">
    <property type="protein sequence ID" value="SVC42792.1"/>
    <property type="molecule type" value="Genomic_DNA"/>
</dbReference>
<protein>
    <recommendedName>
        <fullName evidence="2">Metallo-beta-lactamase domain-containing protein</fullName>
    </recommendedName>
</protein>
<dbReference type="Pfam" id="PF12706">
    <property type="entry name" value="Lactamase_B_2"/>
    <property type="match status" value="1"/>
</dbReference>
<dbReference type="InterPro" id="IPR001279">
    <property type="entry name" value="Metallo-B-lactamas"/>
</dbReference>
<evidence type="ECO:0000313" key="3">
    <source>
        <dbReference type="EMBL" id="SVC42792.1"/>
    </source>
</evidence>
<dbReference type="PANTHER" id="PTHR46018">
    <property type="entry name" value="ZINC PHOSPHODIESTERASE ELAC PROTEIN 1"/>
    <property type="match status" value="1"/>
</dbReference>
<organism evidence="3">
    <name type="scientific">marine metagenome</name>
    <dbReference type="NCBI Taxonomy" id="408172"/>
    <lineage>
        <taxon>unclassified sequences</taxon>
        <taxon>metagenomes</taxon>
        <taxon>ecological metagenomes</taxon>
    </lineage>
</organism>
<dbReference type="SMART" id="SM00849">
    <property type="entry name" value="Lactamase_B"/>
    <property type="match status" value="1"/>
</dbReference>
<evidence type="ECO:0000256" key="1">
    <source>
        <dbReference type="ARBA" id="ARBA00022801"/>
    </source>
</evidence>
<dbReference type="Gene3D" id="3.60.15.10">
    <property type="entry name" value="Ribonuclease Z/Hydroxyacylglutathione hydrolase-like"/>
    <property type="match status" value="1"/>
</dbReference>
<reference evidence="3" key="1">
    <citation type="submission" date="2018-05" db="EMBL/GenBank/DDBJ databases">
        <authorList>
            <person name="Lanie J.A."/>
            <person name="Ng W.-L."/>
            <person name="Kazmierczak K.M."/>
            <person name="Andrzejewski T.M."/>
            <person name="Davidsen T.M."/>
            <person name="Wayne K.J."/>
            <person name="Tettelin H."/>
            <person name="Glass J.I."/>
            <person name="Rusch D."/>
            <person name="Podicherti R."/>
            <person name="Tsui H.-C.T."/>
            <person name="Winkler M.E."/>
        </authorList>
    </citation>
    <scope>NUCLEOTIDE SEQUENCE</scope>
</reference>
<sequence length="274" mass="29853">MELIMTGTGNPLPDPNRSGPSQLVKVAGRNFLIDCGRGCLMRLAAAGALPITIERLLLTHLHSDHVTDVNDFITTRWIQGFPAPPLPIVGPEGTENFIENTLKMLEPDIGYRMEHHSDLDSPPQLEVTETAAGVILDDGQVRITAALTEHKPVHPTVGYRIEAEGSSIVLAGDTIPCAGLDELCSGADVYVQTVIRDDLIKQLPIKRLLDVLDYHSTVEDAARTAKKAGVKILVLNHCVPAPSTQEDIDQWIQMASEYFDGEIILPSDLETINV</sequence>
<dbReference type="AlphaFoldDB" id="A0A382M603"/>
<dbReference type="SUPFAM" id="SSF56281">
    <property type="entry name" value="Metallo-hydrolase/oxidoreductase"/>
    <property type="match status" value="1"/>
</dbReference>
<keyword evidence="1" id="KW-0378">Hydrolase</keyword>
<dbReference type="CDD" id="cd07719">
    <property type="entry name" value="arylsulfatase_AtsA-like_MBL-fold"/>
    <property type="match status" value="1"/>
</dbReference>
<dbReference type="InterPro" id="IPR044094">
    <property type="entry name" value="AtsA-like_MBL-fold"/>
</dbReference>